<keyword evidence="2" id="KW-1185">Reference proteome</keyword>
<protein>
    <submittedName>
        <fullName evidence="1">Uncharacterized protein</fullName>
    </submittedName>
</protein>
<proteinExistence type="predicted"/>
<evidence type="ECO:0000313" key="1">
    <source>
        <dbReference type="EMBL" id="EAZ91474.1"/>
    </source>
</evidence>
<dbReference type="AlphaFoldDB" id="A3IPI4"/>
<feature type="non-terminal residue" evidence="1">
    <location>
        <position position="922"/>
    </location>
</feature>
<dbReference type="InterPro" id="IPR053022">
    <property type="entry name" value="Chloroplast_translocon_comp"/>
</dbReference>
<dbReference type="PANTHER" id="PTHR34457">
    <property type="entry name" value="EMBRYO DEFECTIVE 2410"/>
    <property type="match status" value="1"/>
</dbReference>
<reference evidence="1 2" key="1">
    <citation type="submission" date="2007-03" db="EMBL/GenBank/DDBJ databases">
        <authorList>
            <person name="Stal L."/>
            <person name="Ferriera S."/>
            <person name="Johnson J."/>
            <person name="Kravitz S."/>
            <person name="Beeson K."/>
            <person name="Sutton G."/>
            <person name="Rogers Y.-H."/>
            <person name="Friedman R."/>
            <person name="Frazier M."/>
            <person name="Venter J.C."/>
        </authorList>
    </citation>
    <scope>NUCLEOTIDE SEQUENCE [LARGE SCALE GENOMIC DNA]</scope>
    <source>
        <strain evidence="1 2">CCY0110</strain>
    </source>
</reference>
<dbReference type="Proteomes" id="UP000003781">
    <property type="component" value="Unassembled WGS sequence"/>
</dbReference>
<gene>
    <name evidence="1" type="ORF">CY0110_13176</name>
</gene>
<evidence type="ECO:0000313" key="2">
    <source>
        <dbReference type="Proteomes" id="UP000003781"/>
    </source>
</evidence>
<organism evidence="1 2">
    <name type="scientific">Crocosphaera chwakensis CCY0110</name>
    <dbReference type="NCBI Taxonomy" id="391612"/>
    <lineage>
        <taxon>Bacteria</taxon>
        <taxon>Bacillati</taxon>
        <taxon>Cyanobacteriota</taxon>
        <taxon>Cyanophyceae</taxon>
        <taxon>Oscillatoriophycideae</taxon>
        <taxon>Chroococcales</taxon>
        <taxon>Aphanothecaceae</taxon>
        <taxon>Crocosphaera</taxon>
        <taxon>Crocosphaera chwakensis</taxon>
    </lineage>
</organism>
<name>A3IPI4_9CHRO</name>
<accession>A3IPI4</accession>
<dbReference type="EMBL" id="AAXW01000013">
    <property type="protein sequence ID" value="EAZ91474.1"/>
    <property type="molecule type" value="Genomic_DNA"/>
</dbReference>
<comment type="caution">
    <text evidence="1">The sequence shown here is derived from an EMBL/GenBank/DDBJ whole genome shotgun (WGS) entry which is preliminary data.</text>
</comment>
<sequence length="922" mass="101548">MQAWSSIFPNLPLKIDDSYLKANLNLNLPSLRDLRKTEGQGNLNLSDFQAKAQSLKKPIQVDLAFQFEKNKILINQGKIILGDILTTLQGYYDWQKGSNIKIDLQNVNINNILEVIPIKLPIKANGKFNININVTGLITNPIIQGKVINDQLVTIEKTLFERILAEFKITLDETLLEQFLIEPQAGGQIQAKGSINQNISQLIEQKKAIDIKEFPIQLNFQVALPSKKLINTYYFLPSSLNLNTLQAKGELKGKLANIDGLIQWQTSGDFSQQDTTIVSQGEIVIKRNNLFLKDTNIRTEQGIIDITGSGSLITKKWQSYINTESLSLTSFASLICVEIKLQCPDNLILEQGNIRLSGEINQSFIQSLDVNSNFLLSINEGKVIINSNINDSQLQTNITTLKLPINSFISNLPVLVSISDSRLNISGNLETIWNNGNLNLSEIDGDGNIVLRIEDSLVTATGKLENESLEAVANINSLSVNQILPNIPVPVNLINSDINIQGELKSITFSNLISNFNNLQITANSDLLIANRSITAQTEVNQGQVNINATTTPLSIAPFTIKNYPSLTIKNLEANLTASLSTLLKLNFNDVTGYINTEIDIGNGTLIVNGDISNNIIDANITTKNIKLSSLNTNLFSDFPADKINTSINASFPLNSILPSVSIIPINLRQFSLEVGEQNINAQGNLTVSNLWQSLDVETISLEVETNFDLSKLPLTPLLDKIPINRQLLPAQIELTGQSNFTGTLLGKNLLTSPLLPGNLQIVGDINLSNLTFNDQQFEPNLSGELNINSLNQISINIKGIQDKITAIISPCLKQNCSLVSVIEYFEIRQTYNNNTPILAQVKRDNDNLVANVESLPIDILKIAPLGNYGLTEYLGGLINLEISFNPSDLDTVGKVTISSPRFGNVIANQFEASLLYKDEQI</sequence>
<dbReference type="PANTHER" id="PTHR34457:SF3">
    <property type="entry name" value="PROTEIN TIC236, CHLOROPLASTIC"/>
    <property type="match status" value="1"/>
</dbReference>
<dbReference type="eggNOG" id="COG2911">
    <property type="taxonomic scope" value="Bacteria"/>
</dbReference>